<feature type="chain" id="PRO_5005202117" description="Ferritin-like domain-containing protein" evidence="1">
    <location>
        <begin position="20"/>
        <end position="319"/>
    </location>
</feature>
<dbReference type="EMBL" id="KQ085900">
    <property type="protein sequence ID" value="KLO17835.1"/>
    <property type="molecule type" value="Genomic_DNA"/>
</dbReference>
<keyword evidence="3" id="KW-1185">Reference proteome</keyword>
<organism evidence="2 3">
    <name type="scientific">Schizopora paradoxa</name>
    <dbReference type="NCBI Taxonomy" id="27342"/>
    <lineage>
        <taxon>Eukaryota</taxon>
        <taxon>Fungi</taxon>
        <taxon>Dikarya</taxon>
        <taxon>Basidiomycota</taxon>
        <taxon>Agaricomycotina</taxon>
        <taxon>Agaricomycetes</taxon>
        <taxon>Hymenochaetales</taxon>
        <taxon>Schizoporaceae</taxon>
        <taxon>Schizopora</taxon>
    </lineage>
</organism>
<dbReference type="PANTHER" id="PTHR38705:SF1">
    <property type="entry name" value="PROTEIN RDS1"/>
    <property type="match status" value="1"/>
</dbReference>
<dbReference type="CDD" id="cd00657">
    <property type="entry name" value="Ferritin_like"/>
    <property type="match status" value="1"/>
</dbReference>
<name>A0A0H2S0F4_9AGAM</name>
<gene>
    <name evidence="2" type="ORF">SCHPADRAFT_925535</name>
</gene>
<evidence type="ECO:0000313" key="3">
    <source>
        <dbReference type="Proteomes" id="UP000053477"/>
    </source>
</evidence>
<dbReference type="SUPFAM" id="SSF47240">
    <property type="entry name" value="Ferritin-like"/>
    <property type="match status" value="1"/>
</dbReference>
<dbReference type="InterPro" id="IPR009078">
    <property type="entry name" value="Ferritin-like_SF"/>
</dbReference>
<dbReference type="Pfam" id="PF13668">
    <property type="entry name" value="Ferritin_2"/>
    <property type="match status" value="1"/>
</dbReference>
<dbReference type="AlphaFoldDB" id="A0A0H2S0F4"/>
<dbReference type="InterPro" id="IPR039254">
    <property type="entry name" value="Rds1"/>
</dbReference>
<feature type="signal peptide" evidence="1">
    <location>
        <begin position="1"/>
        <end position="19"/>
    </location>
</feature>
<keyword evidence="1" id="KW-0732">Signal</keyword>
<reference evidence="2 3" key="1">
    <citation type="submission" date="2015-04" db="EMBL/GenBank/DDBJ databases">
        <title>Complete genome sequence of Schizopora paradoxa KUC8140, a cosmopolitan wood degrader in East Asia.</title>
        <authorList>
            <consortium name="DOE Joint Genome Institute"/>
            <person name="Min B."/>
            <person name="Park H."/>
            <person name="Jang Y."/>
            <person name="Kim J.-J."/>
            <person name="Kim K.H."/>
            <person name="Pangilinan J."/>
            <person name="Lipzen A."/>
            <person name="Riley R."/>
            <person name="Grigoriev I.V."/>
            <person name="Spatafora J.W."/>
            <person name="Choi I.-G."/>
        </authorList>
    </citation>
    <scope>NUCLEOTIDE SEQUENCE [LARGE SCALE GENOMIC DNA]</scope>
    <source>
        <strain evidence="2 3">KUC8140</strain>
    </source>
</reference>
<evidence type="ECO:0000313" key="2">
    <source>
        <dbReference type="EMBL" id="KLO17835.1"/>
    </source>
</evidence>
<protein>
    <recommendedName>
        <fullName evidence="4">Ferritin-like domain-containing protein</fullName>
    </recommendedName>
</protein>
<dbReference type="InParanoid" id="A0A0H2S0F4"/>
<evidence type="ECO:0008006" key="4">
    <source>
        <dbReference type="Google" id="ProtNLM"/>
    </source>
</evidence>
<sequence length="319" mass="33493">MKTTLLLSSVLLAVSGVFATPITTPAGSAGPADPKAEVNVKQRAPDAAAPTVTQILQFALTLENLESAFYQTGLARFDNNAFVNAGMPTWERGRIAQIAQHEANHVKFLNNALGSSAPAPCEYSFPINDVESFVQMAIILENVGDAAYIGAAQYLGSNPSALTAAGSILSMEARHAAWLNAITQSMSPWSTAFDVPLDGNEAYSLASPFIKSCPSSNPTLPFTAFPKLTVNGKYTPGSQISLSFDSSKVNGQSLFLALQTGLNTIFTPITNNKATLPQGLQGFVYATVSTNGQQLLDGSVIAGPAILNFPFLSSASNPN</sequence>
<dbReference type="STRING" id="27342.A0A0H2S0F4"/>
<dbReference type="OrthoDB" id="1001765at2759"/>
<accession>A0A0H2S0F4</accession>
<proteinExistence type="predicted"/>
<dbReference type="Proteomes" id="UP000053477">
    <property type="component" value="Unassembled WGS sequence"/>
</dbReference>
<dbReference type="PANTHER" id="PTHR38705">
    <property type="entry name" value="PROTEIN RDS1"/>
    <property type="match status" value="1"/>
</dbReference>
<evidence type="ECO:0000256" key="1">
    <source>
        <dbReference type="SAM" id="SignalP"/>
    </source>
</evidence>